<keyword evidence="1" id="KW-0175">Coiled coil</keyword>
<comment type="caution">
    <text evidence="3">The sequence shown here is derived from an EMBL/GenBank/DDBJ whole genome shotgun (WGS) entry which is preliminary data.</text>
</comment>
<dbReference type="EMBL" id="JBITLV010000001">
    <property type="protein sequence ID" value="MFI7585661.1"/>
    <property type="molecule type" value="Genomic_DNA"/>
</dbReference>
<evidence type="ECO:0000313" key="4">
    <source>
        <dbReference type="Proteomes" id="UP001612915"/>
    </source>
</evidence>
<feature type="coiled-coil region" evidence="1">
    <location>
        <begin position="33"/>
        <end position="60"/>
    </location>
</feature>
<keyword evidence="2" id="KW-0472">Membrane</keyword>
<accession>A0ABW8AH41</accession>
<evidence type="ECO:0000256" key="1">
    <source>
        <dbReference type="SAM" id="Coils"/>
    </source>
</evidence>
<organism evidence="3 4">
    <name type="scientific">Spongisporangium articulatum</name>
    <dbReference type="NCBI Taxonomy" id="3362603"/>
    <lineage>
        <taxon>Bacteria</taxon>
        <taxon>Bacillati</taxon>
        <taxon>Actinomycetota</taxon>
        <taxon>Actinomycetes</taxon>
        <taxon>Kineosporiales</taxon>
        <taxon>Kineosporiaceae</taxon>
        <taxon>Spongisporangium</taxon>
    </lineage>
</organism>
<sequence>MDGDVTAALVTGGLGLVVAVGSGIRSELNSRRQVRVDADLEKLRSELELARNELVRQQADVELFDQYRRPLLAAAVELTRRLGNIRHRNFDIYLRTSGRRGELAVLTTLYRLASYLGWREVITRERAYLRHPDDAKASTLVRQLEDVATQLSSDGPGFGTELMLWKDEQRAVGGLMIFGENPSRIIGFEQFVEDYDQVFAPWLGDFAGVLLRPDVAEHPRLLALGESLDRLIEELDASHYFSGRY</sequence>
<protein>
    <submittedName>
        <fullName evidence="3">Uncharacterized protein</fullName>
    </submittedName>
</protein>
<dbReference type="RefSeq" id="WP_398273929.1">
    <property type="nucleotide sequence ID" value="NZ_JBITLV010000001.1"/>
</dbReference>
<keyword evidence="4" id="KW-1185">Reference proteome</keyword>
<evidence type="ECO:0000256" key="2">
    <source>
        <dbReference type="SAM" id="Phobius"/>
    </source>
</evidence>
<keyword evidence="2" id="KW-1133">Transmembrane helix</keyword>
<gene>
    <name evidence="3" type="ORF">ACIB24_01135</name>
</gene>
<feature type="transmembrane region" description="Helical" evidence="2">
    <location>
        <begin position="6"/>
        <end position="24"/>
    </location>
</feature>
<name>A0ABW8AH41_9ACTN</name>
<evidence type="ECO:0000313" key="3">
    <source>
        <dbReference type="EMBL" id="MFI7585661.1"/>
    </source>
</evidence>
<reference evidence="3 4" key="1">
    <citation type="submission" date="2024-10" db="EMBL/GenBank/DDBJ databases">
        <title>The Natural Products Discovery Center: Release of the First 8490 Sequenced Strains for Exploring Actinobacteria Biosynthetic Diversity.</title>
        <authorList>
            <person name="Kalkreuter E."/>
            <person name="Kautsar S.A."/>
            <person name="Yang D."/>
            <person name="Bader C.D."/>
            <person name="Teijaro C.N."/>
            <person name="Fluegel L."/>
            <person name="Davis C.M."/>
            <person name="Simpson J.R."/>
            <person name="Lauterbach L."/>
            <person name="Steele A.D."/>
            <person name="Gui C."/>
            <person name="Meng S."/>
            <person name="Li G."/>
            <person name="Viehrig K."/>
            <person name="Ye F."/>
            <person name="Su P."/>
            <person name="Kiefer A.F."/>
            <person name="Nichols A."/>
            <person name="Cepeda A.J."/>
            <person name="Yan W."/>
            <person name="Fan B."/>
            <person name="Jiang Y."/>
            <person name="Adhikari A."/>
            <person name="Zheng C.-J."/>
            <person name="Schuster L."/>
            <person name="Cowan T.M."/>
            <person name="Smanski M.J."/>
            <person name="Chevrette M.G."/>
            <person name="De Carvalho L.P.S."/>
            <person name="Shen B."/>
        </authorList>
    </citation>
    <scope>NUCLEOTIDE SEQUENCE [LARGE SCALE GENOMIC DNA]</scope>
    <source>
        <strain evidence="3 4">NPDC049639</strain>
    </source>
</reference>
<keyword evidence="2" id="KW-0812">Transmembrane</keyword>
<dbReference type="Proteomes" id="UP001612915">
    <property type="component" value="Unassembled WGS sequence"/>
</dbReference>
<proteinExistence type="predicted"/>